<dbReference type="RefSeq" id="WP_129518991.1">
    <property type="nucleotide sequence ID" value="NZ_SDPN01000001.1"/>
</dbReference>
<evidence type="ECO:0000313" key="3">
    <source>
        <dbReference type="EMBL" id="RXZ73289.1"/>
    </source>
</evidence>
<dbReference type="Proteomes" id="UP000293865">
    <property type="component" value="Unassembled WGS sequence"/>
</dbReference>
<organism evidence="3 4">
    <name type="scientific">Agromyces albus</name>
    <dbReference type="NCBI Taxonomy" id="205332"/>
    <lineage>
        <taxon>Bacteria</taxon>
        <taxon>Bacillati</taxon>
        <taxon>Actinomycetota</taxon>
        <taxon>Actinomycetes</taxon>
        <taxon>Micrococcales</taxon>
        <taxon>Microbacteriaceae</taxon>
        <taxon>Agromyces</taxon>
    </lineage>
</organism>
<dbReference type="Pfam" id="PF13302">
    <property type="entry name" value="Acetyltransf_3"/>
    <property type="match status" value="1"/>
</dbReference>
<keyword evidence="4" id="KW-1185">Reference proteome</keyword>
<dbReference type="GO" id="GO:0016747">
    <property type="term" value="F:acyltransferase activity, transferring groups other than amino-acyl groups"/>
    <property type="evidence" value="ECO:0007669"/>
    <property type="project" value="InterPro"/>
</dbReference>
<dbReference type="AlphaFoldDB" id="A0A4Q2L6D6"/>
<dbReference type="PANTHER" id="PTHR43792:SF1">
    <property type="entry name" value="N-ACETYLTRANSFERASE DOMAIN-CONTAINING PROTEIN"/>
    <property type="match status" value="1"/>
</dbReference>
<dbReference type="InterPro" id="IPR000182">
    <property type="entry name" value="GNAT_dom"/>
</dbReference>
<comment type="caution">
    <text evidence="3">The sequence shown here is derived from an EMBL/GenBank/DDBJ whole genome shotgun (WGS) entry which is preliminary data.</text>
</comment>
<dbReference type="OrthoDB" id="9132139at2"/>
<gene>
    <name evidence="3" type="ORF">ESP51_00890</name>
</gene>
<feature type="domain" description="N-acetyltransferase" evidence="2">
    <location>
        <begin position="44"/>
        <end position="224"/>
    </location>
</feature>
<dbReference type="InterPro" id="IPR016181">
    <property type="entry name" value="Acyl_CoA_acyltransferase"/>
</dbReference>
<name>A0A4Q2L6D6_9MICO</name>
<dbReference type="Gene3D" id="3.40.630.30">
    <property type="match status" value="1"/>
</dbReference>
<feature type="region of interest" description="Disordered" evidence="1">
    <location>
        <begin position="1"/>
        <end position="22"/>
    </location>
</feature>
<dbReference type="PANTHER" id="PTHR43792">
    <property type="entry name" value="GNAT FAMILY, PUTATIVE (AFU_ORTHOLOGUE AFUA_3G00765)-RELATED-RELATED"/>
    <property type="match status" value="1"/>
</dbReference>
<evidence type="ECO:0000259" key="2">
    <source>
        <dbReference type="PROSITE" id="PS51186"/>
    </source>
</evidence>
<keyword evidence="3" id="KW-0808">Transferase</keyword>
<proteinExistence type="predicted"/>
<dbReference type="SUPFAM" id="SSF55729">
    <property type="entry name" value="Acyl-CoA N-acyltransferases (Nat)"/>
    <property type="match status" value="1"/>
</dbReference>
<dbReference type="EMBL" id="SDPN01000001">
    <property type="protein sequence ID" value="RXZ73289.1"/>
    <property type="molecule type" value="Genomic_DNA"/>
</dbReference>
<evidence type="ECO:0000256" key="1">
    <source>
        <dbReference type="SAM" id="MobiDB-lite"/>
    </source>
</evidence>
<accession>A0A4Q2L6D6</accession>
<dbReference type="InterPro" id="IPR051531">
    <property type="entry name" value="N-acetyltransferase"/>
</dbReference>
<reference evidence="3 4" key="1">
    <citation type="submission" date="2019-01" db="EMBL/GenBank/DDBJ databases">
        <title>Agromyces.</title>
        <authorList>
            <person name="Li J."/>
        </authorList>
    </citation>
    <scope>NUCLEOTIDE SEQUENCE [LARGE SCALE GENOMIC DNA]</scope>
    <source>
        <strain evidence="3 4">DSM 15934</strain>
    </source>
</reference>
<evidence type="ECO:0000313" key="4">
    <source>
        <dbReference type="Proteomes" id="UP000293865"/>
    </source>
</evidence>
<dbReference type="PROSITE" id="PS51186">
    <property type="entry name" value="GNAT"/>
    <property type="match status" value="1"/>
</dbReference>
<protein>
    <submittedName>
        <fullName evidence="3">N-acetyltransferase</fullName>
    </submittedName>
</protein>
<sequence length="238" mass="26589">MYETAGPAVDDERTNLAAADGPPALAVPYDATHLGAKPLRTERMVLRPLLPTDADDVYEYQRLPEVLRFIPWPERDREEGRQHTEKRAAWRTIADDDDALIFAMVLVGEPSVSFSREGVRGDRVIGDLMVRVSSAEHAQVEIGWVLHPAFQGRGLAFEGAREVLRFAFESLNAHRVQALLASRNLASAALCERLGMRREGTMVEEEYHYGEWEDTAVYGILRREWAAAADSATAARLS</sequence>